<comment type="caution">
    <text evidence="1">The sequence shown here is derived from an EMBL/GenBank/DDBJ whole genome shotgun (WGS) entry which is preliminary data.</text>
</comment>
<reference evidence="1 2" key="1">
    <citation type="submission" date="2015-01" db="EMBL/GenBank/DDBJ databases">
        <title>Evolution of Trichinella species and genotypes.</title>
        <authorList>
            <person name="Korhonen P.K."/>
            <person name="Edoardo P."/>
            <person name="Giuseppe L.R."/>
            <person name="Gasser R.B."/>
        </authorList>
    </citation>
    <scope>NUCLEOTIDE SEQUENCE [LARGE SCALE GENOMIC DNA]</scope>
    <source>
        <strain evidence="1">ISS417</strain>
    </source>
</reference>
<evidence type="ECO:0000313" key="2">
    <source>
        <dbReference type="Proteomes" id="UP000055048"/>
    </source>
</evidence>
<dbReference type="EMBL" id="JYDJ01001653">
    <property type="protein sequence ID" value="KRX31649.1"/>
    <property type="molecule type" value="Genomic_DNA"/>
</dbReference>
<accession>A0A0V0SY10</accession>
<sequence>MTQKCGDLRFLTRCVHDFSRLLEQLLIFYPHLWLRIFNHHDMSYRYISTSCK</sequence>
<dbReference type="AlphaFoldDB" id="A0A0V0SY10"/>
<keyword evidence="2" id="KW-1185">Reference proteome</keyword>
<name>A0A0V0SY10_9BILA</name>
<evidence type="ECO:0000313" key="1">
    <source>
        <dbReference type="EMBL" id="KRX31649.1"/>
    </source>
</evidence>
<proteinExistence type="predicted"/>
<organism evidence="1 2">
    <name type="scientific">Trichinella murrelli</name>
    <dbReference type="NCBI Taxonomy" id="144512"/>
    <lineage>
        <taxon>Eukaryota</taxon>
        <taxon>Metazoa</taxon>
        <taxon>Ecdysozoa</taxon>
        <taxon>Nematoda</taxon>
        <taxon>Enoplea</taxon>
        <taxon>Dorylaimia</taxon>
        <taxon>Trichinellida</taxon>
        <taxon>Trichinellidae</taxon>
        <taxon>Trichinella</taxon>
    </lineage>
</organism>
<gene>
    <name evidence="1" type="ORF">T05_16140</name>
</gene>
<dbReference type="Proteomes" id="UP000055048">
    <property type="component" value="Unassembled WGS sequence"/>
</dbReference>
<protein>
    <submittedName>
        <fullName evidence="1">Uncharacterized protein</fullName>
    </submittedName>
</protein>